<evidence type="ECO:0000256" key="3">
    <source>
        <dbReference type="ARBA" id="ARBA00022676"/>
    </source>
</evidence>
<keyword evidence="6" id="KW-0735">Signal-anchor</keyword>
<sequence length="865" mass="95524">MYNTSDVTRRNLPGEVRRYGGERYLHSGSTLIVTTRELPPQPPPPPAGATVRTAKHRLSLYDDHTSTCHYLVNCLLVAPPFKLRRALRVHRRCIAIAAAALLLLLIFVFFDYVFDIVVAYNTLPLTTASSADVWGVEEFDVHTGALAVLVQHDGAMERLNVTPSQTCAVLSTLCSSAIRLSPQLLPSWTLRVVEPRCAECTDTHGFAAAVKGVTLVAEHAVFATSAAPLGRIGPMLLAMSSVTDDVDVATELPQWGWLRHVYPNFPAALRSQPPRRRPYLAVMGVPSTDQPARLALRDAQRATWMSYHEVARNENAFEGALLPLYVVAAAEPEGHSADTDFPSPTTPAAAAAHASTKQPSLTTMATTTLNAYPYVNASSVAPTVKEFEAATQARTALAGNVDSVPYTHRSVKLRQGWTAAAAADHNVHNSLTCSPCGTLATRTVDEGKSPSALTTLATTLGLSVTPAFVAGAQFICHASASLWREALEHRNVIWVDMMTDRRPTTDKRFLGEPGQGGLAAEVGMSQKLILWLEYAYHAFPDVPYIMKGDDDTYLKVPQLMSDVRRIMSDAMSLPNHTDVSSYLHIPFHEAATPSLVAKHQLTHRREHRAEHQQDGVAPPPPPSDAPCFYWGSLRLHKSTCYAAGMNFLLHRGMAHAVLAPSLRRRGVDVVRLATHTYRSTNTRAYRKTMFHREDVLLGLLLNASMPQAERFCAHGRVFFVKEGIARFRDLHRGTVPDVTWSTVVAHRCTPADYYYLHYFFSNEYRYSQVDVASRGATAEASARRHVRDRMMEQRKKLPLNAMGGDEGGGGDWDALPSVRWTHHTRVSPSYAVDNADRVAVYDTKMRRAQDLLTRVSYGYYTEPVS</sequence>
<organism evidence="12 13">
    <name type="scientific">Leptomonas pyrrhocoris</name>
    <name type="common">Firebug parasite</name>
    <dbReference type="NCBI Taxonomy" id="157538"/>
    <lineage>
        <taxon>Eukaryota</taxon>
        <taxon>Discoba</taxon>
        <taxon>Euglenozoa</taxon>
        <taxon>Kinetoplastea</taxon>
        <taxon>Metakinetoplastina</taxon>
        <taxon>Trypanosomatida</taxon>
        <taxon>Trypanosomatidae</taxon>
        <taxon>Leishmaniinae</taxon>
        <taxon>Leptomonas</taxon>
    </lineage>
</organism>
<keyword evidence="13" id="KW-1185">Reference proteome</keyword>
<feature type="region of interest" description="Disordered" evidence="10">
    <location>
        <begin position="600"/>
        <end position="620"/>
    </location>
</feature>
<evidence type="ECO:0000313" key="13">
    <source>
        <dbReference type="Proteomes" id="UP000037923"/>
    </source>
</evidence>
<dbReference type="EMBL" id="LGTL01000027">
    <property type="protein sequence ID" value="KPA74859.1"/>
    <property type="molecule type" value="Genomic_DNA"/>
</dbReference>
<dbReference type="PANTHER" id="PTHR11214:SF351">
    <property type="entry name" value="BETA-1,3-GALACTOSYLTRANSFERASE PVG3"/>
    <property type="match status" value="1"/>
</dbReference>
<feature type="compositionally biased region" description="Low complexity" evidence="10">
    <location>
        <begin position="339"/>
        <end position="356"/>
    </location>
</feature>
<keyword evidence="9 11" id="KW-0472">Membrane</keyword>
<dbReference type="Proteomes" id="UP000037923">
    <property type="component" value="Unassembled WGS sequence"/>
</dbReference>
<evidence type="ECO:0000256" key="5">
    <source>
        <dbReference type="ARBA" id="ARBA00022692"/>
    </source>
</evidence>
<accession>A0A0M9FS76</accession>
<dbReference type="OMA" id="FQNEYSA"/>
<gene>
    <name evidence="12" type="ORF">ABB37_08871</name>
</gene>
<dbReference type="GeneID" id="26909154"/>
<evidence type="ECO:0000256" key="8">
    <source>
        <dbReference type="ARBA" id="ARBA00023034"/>
    </source>
</evidence>
<evidence type="ECO:0000256" key="4">
    <source>
        <dbReference type="ARBA" id="ARBA00022679"/>
    </source>
</evidence>
<dbReference type="InterPro" id="IPR002659">
    <property type="entry name" value="Glyco_trans_31"/>
</dbReference>
<dbReference type="GO" id="GO:0016758">
    <property type="term" value="F:hexosyltransferase activity"/>
    <property type="evidence" value="ECO:0007669"/>
    <property type="project" value="InterPro"/>
</dbReference>
<comment type="caution">
    <text evidence="12">The sequence shown here is derived from an EMBL/GenBank/DDBJ whole genome shotgun (WGS) entry which is preliminary data.</text>
</comment>
<dbReference type="VEuPathDB" id="TriTrypDB:LpyrH10_27_0260"/>
<feature type="transmembrane region" description="Helical" evidence="11">
    <location>
        <begin position="93"/>
        <end position="114"/>
    </location>
</feature>
<evidence type="ECO:0000256" key="9">
    <source>
        <dbReference type="ARBA" id="ARBA00023136"/>
    </source>
</evidence>
<reference evidence="12 13" key="1">
    <citation type="submission" date="2015-07" db="EMBL/GenBank/DDBJ databases">
        <title>High-quality genome of monoxenous trypanosomatid Leptomonas pyrrhocoris.</title>
        <authorList>
            <person name="Flegontov P."/>
            <person name="Butenko A."/>
            <person name="Firsov S."/>
            <person name="Vlcek C."/>
            <person name="Logacheva M.D."/>
            <person name="Field M."/>
            <person name="Filatov D."/>
            <person name="Flegontova O."/>
            <person name="Gerasimov E."/>
            <person name="Jackson A.P."/>
            <person name="Kelly S."/>
            <person name="Opperdoes F."/>
            <person name="O'Reilly A."/>
            <person name="Votypka J."/>
            <person name="Yurchenko V."/>
            <person name="Lukes J."/>
        </authorList>
    </citation>
    <scope>NUCLEOTIDE SEQUENCE [LARGE SCALE GENOMIC DNA]</scope>
    <source>
        <strain evidence="12">H10</strain>
    </source>
</reference>
<comment type="similarity">
    <text evidence="2">Belongs to the glycosyltransferase 31 family.</text>
</comment>
<keyword evidence="7 11" id="KW-1133">Transmembrane helix</keyword>
<proteinExistence type="inferred from homology"/>
<keyword evidence="4" id="KW-0808">Transferase</keyword>
<dbReference type="GO" id="GO:0000139">
    <property type="term" value="C:Golgi membrane"/>
    <property type="evidence" value="ECO:0007669"/>
    <property type="project" value="UniProtKB-SubCell"/>
</dbReference>
<evidence type="ECO:0000256" key="6">
    <source>
        <dbReference type="ARBA" id="ARBA00022968"/>
    </source>
</evidence>
<name>A0A0M9FS76_LEPPY</name>
<feature type="region of interest" description="Disordered" evidence="10">
    <location>
        <begin position="334"/>
        <end position="356"/>
    </location>
</feature>
<evidence type="ECO:0000256" key="2">
    <source>
        <dbReference type="ARBA" id="ARBA00008661"/>
    </source>
</evidence>
<dbReference type="OrthoDB" id="252344at2759"/>
<evidence type="ECO:0000256" key="1">
    <source>
        <dbReference type="ARBA" id="ARBA00004323"/>
    </source>
</evidence>
<keyword evidence="5 11" id="KW-0812">Transmembrane</keyword>
<evidence type="ECO:0000256" key="11">
    <source>
        <dbReference type="SAM" id="Phobius"/>
    </source>
</evidence>
<protein>
    <submittedName>
        <fullName evidence="12">Unspecified product</fullName>
    </submittedName>
</protein>
<evidence type="ECO:0000256" key="7">
    <source>
        <dbReference type="ARBA" id="ARBA00022989"/>
    </source>
</evidence>
<evidence type="ECO:0000256" key="10">
    <source>
        <dbReference type="SAM" id="MobiDB-lite"/>
    </source>
</evidence>
<dbReference type="RefSeq" id="XP_015653298.1">
    <property type="nucleotide sequence ID" value="XM_015808013.1"/>
</dbReference>
<dbReference type="AlphaFoldDB" id="A0A0M9FS76"/>
<evidence type="ECO:0000313" key="12">
    <source>
        <dbReference type="EMBL" id="KPA74859.1"/>
    </source>
</evidence>
<comment type="subcellular location">
    <subcellularLocation>
        <location evidence="1">Golgi apparatus membrane</location>
        <topology evidence="1">Single-pass type II membrane protein</topology>
    </subcellularLocation>
</comment>
<keyword evidence="8" id="KW-0333">Golgi apparatus</keyword>
<keyword evidence="3" id="KW-0328">Glycosyltransferase</keyword>
<dbReference type="PANTHER" id="PTHR11214">
    <property type="entry name" value="BETA-1,3-N-ACETYLGLUCOSAMINYLTRANSFERASE"/>
    <property type="match status" value="1"/>
</dbReference>